<evidence type="ECO:0000313" key="2">
    <source>
        <dbReference type="Proteomes" id="UP001060215"/>
    </source>
</evidence>
<dbReference type="Proteomes" id="UP001060215">
    <property type="component" value="Chromosome 12"/>
</dbReference>
<name>A0ACC0FXR7_9ERIC</name>
<sequence>MVAIGSDDAILLGDRRFHSDRHSFLVIIEVAETADQLRFIERIGGDLHPTHHRHVSEEGYELFGGGGDGARRCLQLWPMKGMLVSPVMEVELSVENEWRRDGVYETVVENDFNRFEYR</sequence>
<dbReference type="EMBL" id="CM045769">
    <property type="protein sequence ID" value="KAI7993643.1"/>
    <property type="molecule type" value="Genomic_DNA"/>
</dbReference>
<accession>A0ACC0FXR7</accession>
<reference evidence="1 2" key="1">
    <citation type="journal article" date="2022" name="Plant J.">
        <title>Chromosome-level genome of Camellia lanceoleosa provides a valuable resource for understanding genome evolution and self-incompatibility.</title>
        <authorList>
            <person name="Gong W."/>
            <person name="Xiao S."/>
            <person name="Wang L."/>
            <person name="Liao Z."/>
            <person name="Chang Y."/>
            <person name="Mo W."/>
            <person name="Hu G."/>
            <person name="Li W."/>
            <person name="Zhao G."/>
            <person name="Zhu H."/>
            <person name="Hu X."/>
            <person name="Ji K."/>
            <person name="Xiang X."/>
            <person name="Song Q."/>
            <person name="Yuan D."/>
            <person name="Jin S."/>
            <person name="Zhang L."/>
        </authorList>
    </citation>
    <scope>NUCLEOTIDE SEQUENCE [LARGE SCALE GENOMIC DNA]</scope>
    <source>
        <strain evidence="1">SQ_2022a</strain>
    </source>
</reference>
<protein>
    <submittedName>
        <fullName evidence="1">Uncharacterized protein</fullName>
    </submittedName>
</protein>
<gene>
    <name evidence="1" type="ORF">LOK49_LG11G00486</name>
</gene>
<organism evidence="1 2">
    <name type="scientific">Camellia lanceoleosa</name>
    <dbReference type="NCBI Taxonomy" id="1840588"/>
    <lineage>
        <taxon>Eukaryota</taxon>
        <taxon>Viridiplantae</taxon>
        <taxon>Streptophyta</taxon>
        <taxon>Embryophyta</taxon>
        <taxon>Tracheophyta</taxon>
        <taxon>Spermatophyta</taxon>
        <taxon>Magnoliopsida</taxon>
        <taxon>eudicotyledons</taxon>
        <taxon>Gunneridae</taxon>
        <taxon>Pentapetalae</taxon>
        <taxon>asterids</taxon>
        <taxon>Ericales</taxon>
        <taxon>Theaceae</taxon>
        <taxon>Camellia</taxon>
    </lineage>
</organism>
<comment type="caution">
    <text evidence="1">The sequence shown here is derived from an EMBL/GenBank/DDBJ whole genome shotgun (WGS) entry which is preliminary data.</text>
</comment>
<keyword evidence="2" id="KW-1185">Reference proteome</keyword>
<evidence type="ECO:0000313" key="1">
    <source>
        <dbReference type="EMBL" id="KAI7993643.1"/>
    </source>
</evidence>
<proteinExistence type="predicted"/>